<gene>
    <name evidence="2" type="ORF">Fmac_016055</name>
</gene>
<keyword evidence="3" id="KW-1185">Reference proteome</keyword>
<organism evidence="2 3">
    <name type="scientific">Flemingia macrophylla</name>
    <dbReference type="NCBI Taxonomy" id="520843"/>
    <lineage>
        <taxon>Eukaryota</taxon>
        <taxon>Viridiplantae</taxon>
        <taxon>Streptophyta</taxon>
        <taxon>Embryophyta</taxon>
        <taxon>Tracheophyta</taxon>
        <taxon>Spermatophyta</taxon>
        <taxon>Magnoliopsida</taxon>
        <taxon>eudicotyledons</taxon>
        <taxon>Gunneridae</taxon>
        <taxon>Pentapetalae</taxon>
        <taxon>rosids</taxon>
        <taxon>fabids</taxon>
        <taxon>Fabales</taxon>
        <taxon>Fabaceae</taxon>
        <taxon>Papilionoideae</taxon>
        <taxon>50 kb inversion clade</taxon>
        <taxon>NPAAA clade</taxon>
        <taxon>indigoferoid/millettioid clade</taxon>
        <taxon>Phaseoleae</taxon>
        <taxon>Flemingia</taxon>
    </lineage>
</organism>
<dbReference type="InterPro" id="IPR032675">
    <property type="entry name" value="LRR_dom_sf"/>
</dbReference>
<proteinExistence type="predicted"/>
<accession>A0ABD1MGA5</accession>
<name>A0ABD1MGA5_9FABA</name>
<feature type="region of interest" description="Disordered" evidence="1">
    <location>
        <begin position="169"/>
        <end position="188"/>
    </location>
</feature>
<reference evidence="2 3" key="1">
    <citation type="submission" date="2024-08" db="EMBL/GenBank/DDBJ databases">
        <title>Insights into the chromosomal genome structure of Flemingia macrophylla.</title>
        <authorList>
            <person name="Ding Y."/>
            <person name="Zhao Y."/>
            <person name="Bi W."/>
            <person name="Wu M."/>
            <person name="Zhao G."/>
            <person name="Gong Y."/>
            <person name="Li W."/>
            <person name="Zhang P."/>
        </authorList>
    </citation>
    <scope>NUCLEOTIDE SEQUENCE [LARGE SCALE GENOMIC DNA]</scope>
    <source>
        <strain evidence="2">DYQJB</strain>
        <tissue evidence="2">Leaf</tissue>
    </source>
</reference>
<dbReference type="PANTHER" id="PTHR48065:SF18">
    <property type="entry name" value="LRR RECEPTOR-LIKE KINASE FAMILY PROTEIN"/>
    <property type="match status" value="1"/>
</dbReference>
<dbReference type="AlphaFoldDB" id="A0ABD1MGA5"/>
<evidence type="ECO:0000313" key="3">
    <source>
        <dbReference type="Proteomes" id="UP001603857"/>
    </source>
</evidence>
<dbReference type="Proteomes" id="UP001603857">
    <property type="component" value="Unassembled WGS sequence"/>
</dbReference>
<protein>
    <submittedName>
        <fullName evidence="2">Uncharacterized protein</fullName>
    </submittedName>
</protein>
<evidence type="ECO:0000313" key="2">
    <source>
        <dbReference type="EMBL" id="KAL2334842.1"/>
    </source>
</evidence>
<dbReference type="PANTHER" id="PTHR48065">
    <property type="entry name" value="OS10G0469600 PROTEIN"/>
    <property type="match status" value="1"/>
</dbReference>
<dbReference type="SUPFAM" id="SSF52058">
    <property type="entry name" value="L domain-like"/>
    <property type="match status" value="1"/>
</dbReference>
<sequence length="199" mass="22231">MSGSIPSWIGESLQQLRVLSSRVNHLFRSVPVHLCYLRQILLLDLSRNHLSGGILTCLRNFTALMEIEVITRTGAMFRKVPSAATTGEIYDASVLLMWKGQEYVFLNPEKSFLWKIPRSLSKIDRLAVLSLSNNHLIGRIPWGRQLQTFDASSFEGNIGLCGEQLNKSCPGDKSPAKPQGPKIHGENDDSVLYEALYTS</sequence>
<comment type="caution">
    <text evidence="2">The sequence shown here is derived from an EMBL/GenBank/DDBJ whole genome shotgun (WGS) entry which is preliminary data.</text>
</comment>
<evidence type="ECO:0000256" key="1">
    <source>
        <dbReference type="SAM" id="MobiDB-lite"/>
    </source>
</evidence>
<dbReference type="Gene3D" id="3.80.10.10">
    <property type="entry name" value="Ribonuclease Inhibitor"/>
    <property type="match status" value="1"/>
</dbReference>
<dbReference type="EMBL" id="JBGMDY010000005">
    <property type="protein sequence ID" value="KAL2334842.1"/>
    <property type="molecule type" value="Genomic_DNA"/>
</dbReference>